<dbReference type="Gene3D" id="3.90.180.10">
    <property type="entry name" value="Medium-chain alcohol dehydrogenases, catalytic domain"/>
    <property type="match status" value="1"/>
</dbReference>
<dbReference type="Pfam" id="PF08240">
    <property type="entry name" value="ADH_N"/>
    <property type="match status" value="1"/>
</dbReference>
<name>A0ABQ1LU23_9PROT</name>
<dbReference type="Gene3D" id="3.40.50.720">
    <property type="entry name" value="NAD(P)-binding Rossmann-like Domain"/>
    <property type="match status" value="1"/>
</dbReference>
<feature type="domain" description="Enoyl reductase (ER)" evidence="3">
    <location>
        <begin position="10"/>
        <end position="334"/>
    </location>
</feature>
<keyword evidence="2" id="KW-0560">Oxidoreductase</keyword>
<proteinExistence type="inferred from homology"/>
<keyword evidence="1" id="KW-0521">NADP</keyword>
<protein>
    <recommendedName>
        <fullName evidence="2">Zinc-type alcohol dehydrogenase-like protein</fullName>
    </recommendedName>
</protein>
<evidence type="ECO:0000256" key="2">
    <source>
        <dbReference type="RuleBase" id="RU364000"/>
    </source>
</evidence>
<dbReference type="PANTHER" id="PTHR44154:SF1">
    <property type="entry name" value="QUINONE OXIDOREDUCTASE"/>
    <property type="match status" value="1"/>
</dbReference>
<organism evidence="4 5">
    <name type="scientific">Asaia siamensis</name>
    <dbReference type="NCBI Taxonomy" id="110479"/>
    <lineage>
        <taxon>Bacteria</taxon>
        <taxon>Pseudomonadati</taxon>
        <taxon>Pseudomonadota</taxon>
        <taxon>Alphaproteobacteria</taxon>
        <taxon>Acetobacterales</taxon>
        <taxon>Acetobacteraceae</taxon>
        <taxon>Asaia</taxon>
    </lineage>
</organism>
<dbReference type="NCBIfam" id="TIGR02817">
    <property type="entry name" value="adh_fam_1"/>
    <property type="match status" value="1"/>
</dbReference>
<keyword evidence="2" id="KW-0862">Zinc</keyword>
<accession>A0ABQ1LU23</accession>
<dbReference type="InterPro" id="IPR011032">
    <property type="entry name" value="GroES-like_sf"/>
</dbReference>
<dbReference type="CDD" id="cd08252">
    <property type="entry name" value="AL_MDR"/>
    <property type="match status" value="1"/>
</dbReference>
<comment type="similarity">
    <text evidence="2">Belongs to the zinc-containing alcohol dehydrogenase family. Quinone oxidoreductase subfamily.</text>
</comment>
<dbReference type="PANTHER" id="PTHR44154">
    <property type="entry name" value="QUINONE OXIDOREDUCTASE"/>
    <property type="match status" value="1"/>
</dbReference>
<evidence type="ECO:0000259" key="3">
    <source>
        <dbReference type="SMART" id="SM00829"/>
    </source>
</evidence>
<dbReference type="Proteomes" id="UP000637769">
    <property type="component" value="Unassembled WGS sequence"/>
</dbReference>
<evidence type="ECO:0000256" key="1">
    <source>
        <dbReference type="ARBA" id="ARBA00022857"/>
    </source>
</evidence>
<dbReference type="Pfam" id="PF13602">
    <property type="entry name" value="ADH_zinc_N_2"/>
    <property type="match status" value="1"/>
</dbReference>
<dbReference type="InterPro" id="IPR020843">
    <property type="entry name" value="ER"/>
</dbReference>
<gene>
    <name evidence="4" type="ORF">GCM10007207_10200</name>
</gene>
<dbReference type="InterPro" id="IPR036291">
    <property type="entry name" value="NAD(P)-bd_dom_sf"/>
</dbReference>
<keyword evidence="5" id="KW-1185">Reference proteome</keyword>
<dbReference type="SMART" id="SM00829">
    <property type="entry name" value="PKS_ER"/>
    <property type="match status" value="1"/>
</dbReference>
<dbReference type="SUPFAM" id="SSF51735">
    <property type="entry name" value="NAD(P)-binding Rossmann-fold domains"/>
    <property type="match status" value="1"/>
</dbReference>
<dbReference type="InterPro" id="IPR014182">
    <property type="entry name" value="ADH_Zn_typ-1"/>
</dbReference>
<reference evidence="5" key="1">
    <citation type="journal article" date="2019" name="Int. J. Syst. Evol. Microbiol.">
        <title>The Global Catalogue of Microorganisms (GCM) 10K type strain sequencing project: providing services to taxonomists for standard genome sequencing and annotation.</title>
        <authorList>
            <consortium name="The Broad Institute Genomics Platform"/>
            <consortium name="The Broad Institute Genome Sequencing Center for Infectious Disease"/>
            <person name="Wu L."/>
            <person name="Ma J."/>
        </authorList>
    </citation>
    <scope>NUCLEOTIDE SEQUENCE [LARGE SCALE GENOMIC DNA]</scope>
    <source>
        <strain evidence="5">CCM 7132</strain>
    </source>
</reference>
<sequence length="344" mass="36581">MRAIGYKTPGAIDDTSALSDIDLPIPVPTGRDLLVEIRAVSVNPVDAKIRASATPEPGQWRVLGWDAAGIVKATGPDVQDFAVGDSVFYAGALQRPGTNAEFHLVDERLVGRKPEALDWAQAAALPLTALTAWEMLFDRLEITRPVPGTQPAVLIIGGAGGVGSIAIQLVRALTDVTVIATASRPETREWVKELGAHHVIDHRQDLASQVAALPTGAPGFVFSTTQTAEHMADIVALLAPQGRFGLIDDPATLDAAPLKRKSLSLHWEFMFTRSMFATADMARQGHILNEVAALIDGGRLRTTLGAHFGPITAANLRRAHALIESGKARGKVVLEGFDPASEAE</sequence>
<dbReference type="InterPro" id="IPR013154">
    <property type="entry name" value="ADH-like_N"/>
</dbReference>
<evidence type="ECO:0000313" key="5">
    <source>
        <dbReference type="Proteomes" id="UP000637769"/>
    </source>
</evidence>
<dbReference type="SUPFAM" id="SSF50129">
    <property type="entry name" value="GroES-like"/>
    <property type="match status" value="1"/>
</dbReference>
<dbReference type="InterPro" id="IPR051603">
    <property type="entry name" value="Zinc-ADH_QOR/CCCR"/>
</dbReference>
<dbReference type="RefSeq" id="WP_188425705.1">
    <property type="nucleotide sequence ID" value="NZ_BMCH01000002.1"/>
</dbReference>
<evidence type="ECO:0000313" key="4">
    <source>
        <dbReference type="EMBL" id="GGC26723.1"/>
    </source>
</evidence>
<keyword evidence="2" id="KW-0479">Metal-binding</keyword>
<comment type="caution">
    <text evidence="4">The sequence shown here is derived from an EMBL/GenBank/DDBJ whole genome shotgun (WGS) entry which is preliminary data.</text>
</comment>
<dbReference type="EMBL" id="BMCH01000002">
    <property type="protein sequence ID" value="GGC26723.1"/>
    <property type="molecule type" value="Genomic_DNA"/>
</dbReference>